<organism evidence="2 3">
    <name type="scientific">Punica granatum</name>
    <name type="common">Pomegranate</name>
    <dbReference type="NCBI Taxonomy" id="22663"/>
    <lineage>
        <taxon>Eukaryota</taxon>
        <taxon>Viridiplantae</taxon>
        <taxon>Streptophyta</taxon>
        <taxon>Embryophyta</taxon>
        <taxon>Tracheophyta</taxon>
        <taxon>Spermatophyta</taxon>
        <taxon>Magnoliopsida</taxon>
        <taxon>eudicotyledons</taxon>
        <taxon>Gunneridae</taxon>
        <taxon>Pentapetalae</taxon>
        <taxon>rosids</taxon>
        <taxon>malvids</taxon>
        <taxon>Myrtales</taxon>
        <taxon>Lythraceae</taxon>
        <taxon>Punica</taxon>
    </lineage>
</organism>
<evidence type="ECO:0000313" key="3">
    <source>
        <dbReference type="Proteomes" id="UP000197138"/>
    </source>
</evidence>
<dbReference type="InterPro" id="IPR056234">
    <property type="entry name" value="RRM_NFXL1"/>
</dbReference>
<dbReference type="EMBL" id="MTKT01003389">
    <property type="protein sequence ID" value="OWM75235.1"/>
    <property type="molecule type" value="Genomic_DNA"/>
</dbReference>
<dbReference type="Pfam" id="PF24435">
    <property type="entry name" value="RRM_NFXL1"/>
    <property type="match status" value="1"/>
</dbReference>
<evidence type="ECO:0000259" key="1">
    <source>
        <dbReference type="Pfam" id="PF24435"/>
    </source>
</evidence>
<dbReference type="Proteomes" id="UP000197138">
    <property type="component" value="Unassembled WGS sequence"/>
</dbReference>
<evidence type="ECO:0000313" key="2">
    <source>
        <dbReference type="EMBL" id="OWM75235.1"/>
    </source>
</evidence>
<protein>
    <recommendedName>
        <fullName evidence="1">NFXL1 RRM-like domain-containing protein</fullName>
    </recommendedName>
</protein>
<feature type="domain" description="NFXL1 RRM-like" evidence="1">
    <location>
        <begin position="84"/>
        <end position="161"/>
    </location>
</feature>
<dbReference type="PANTHER" id="PTHR12360:SF12">
    <property type="entry name" value="TRANSCRIPTIONAL REPRESSOR NF-X1"/>
    <property type="match status" value="1"/>
</dbReference>
<dbReference type="GO" id="GO:0000981">
    <property type="term" value="F:DNA-binding transcription factor activity, RNA polymerase II-specific"/>
    <property type="evidence" value="ECO:0007669"/>
    <property type="project" value="TreeGrafter"/>
</dbReference>
<dbReference type="PANTHER" id="PTHR12360">
    <property type="entry name" value="NUCLEAR TRANSCRIPTION FACTOR, X-BOX BINDING 1 NFX1"/>
    <property type="match status" value="1"/>
</dbReference>
<accession>A0A218WR02</accession>
<gene>
    <name evidence="2" type="ORF">CDL15_Pgr023756</name>
</gene>
<dbReference type="GO" id="GO:0005634">
    <property type="term" value="C:nucleus"/>
    <property type="evidence" value="ECO:0007669"/>
    <property type="project" value="TreeGrafter"/>
</dbReference>
<sequence length="271" mass="30175">MAVEERCKFLVLGKGRTGSNGLEVHVFCLMLKEKRYAVKLIAGRWKLAVNSASWEPERFVVVHVTSKSKPPSRVLGLKTVNSPHPPVFDPLVDMDSRLVVSFFDLPRESDVSGLVLRFGGECELVWLNDKNALAVFGDPARAATALRRLDQGSVYYGVAVVVVQNEPPSALGANVSEGAAVSLSSKGNPWKKAMIHEAERKKEDEWSTRNSSSDLHAMVLSWKEPPIWTASLWERAYRNINASICAWPMDSPKFMRYVFLTRGRFLNVAAS</sequence>
<name>A0A218WR02_PUNGR</name>
<comment type="caution">
    <text evidence="2">The sequence shown here is derived from an EMBL/GenBank/DDBJ whole genome shotgun (WGS) entry which is preliminary data.</text>
</comment>
<reference evidence="3" key="1">
    <citation type="journal article" date="2017" name="Plant J.">
        <title>The pomegranate (Punica granatum L.) genome and the genomics of punicalagin biosynthesis.</title>
        <authorList>
            <person name="Qin G."/>
            <person name="Xu C."/>
            <person name="Ming R."/>
            <person name="Tang H."/>
            <person name="Guyot R."/>
            <person name="Kramer E.M."/>
            <person name="Hu Y."/>
            <person name="Yi X."/>
            <person name="Qi Y."/>
            <person name="Xu X."/>
            <person name="Gao Z."/>
            <person name="Pan H."/>
            <person name="Jian J."/>
            <person name="Tian Y."/>
            <person name="Yue Z."/>
            <person name="Xu Y."/>
        </authorList>
    </citation>
    <scope>NUCLEOTIDE SEQUENCE [LARGE SCALE GENOMIC DNA]</scope>
    <source>
        <strain evidence="3">cv. Dabenzi</strain>
    </source>
</reference>
<proteinExistence type="predicted"/>
<dbReference type="GO" id="GO:0000977">
    <property type="term" value="F:RNA polymerase II transcription regulatory region sequence-specific DNA binding"/>
    <property type="evidence" value="ECO:0007669"/>
    <property type="project" value="TreeGrafter"/>
</dbReference>
<dbReference type="InterPro" id="IPR034078">
    <property type="entry name" value="NFX1_fam"/>
</dbReference>
<dbReference type="AlphaFoldDB" id="A0A218WR02"/>